<dbReference type="GO" id="GO:0005524">
    <property type="term" value="F:ATP binding"/>
    <property type="evidence" value="ECO:0007669"/>
    <property type="project" value="UniProtKB-KW"/>
</dbReference>
<evidence type="ECO:0000313" key="14">
    <source>
        <dbReference type="EMBL" id="MCK8783567.1"/>
    </source>
</evidence>
<gene>
    <name evidence="14" type="primary">folK</name>
    <name evidence="14" type="ORF">M0638_04125</name>
</gene>
<evidence type="ECO:0000256" key="6">
    <source>
        <dbReference type="ARBA" id="ARBA00022741"/>
    </source>
</evidence>
<dbReference type="PROSITE" id="PS00794">
    <property type="entry name" value="HPPK"/>
    <property type="match status" value="1"/>
</dbReference>
<dbReference type="GO" id="GO:0016301">
    <property type="term" value="F:kinase activity"/>
    <property type="evidence" value="ECO:0007669"/>
    <property type="project" value="UniProtKB-KW"/>
</dbReference>
<evidence type="ECO:0000256" key="4">
    <source>
        <dbReference type="ARBA" id="ARBA00016218"/>
    </source>
</evidence>
<evidence type="ECO:0000256" key="11">
    <source>
        <dbReference type="ARBA" id="ARBA00029766"/>
    </source>
</evidence>
<keyword evidence="15" id="KW-1185">Reference proteome</keyword>
<evidence type="ECO:0000256" key="2">
    <source>
        <dbReference type="ARBA" id="ARBA00005810"/>
    </source>
</evidence>
<evidence type="ECO:0000256" key="1">
    <source>
        <dbReference type="ARBA" id="ARBA00005051"/>
    </source>
</evidence>
<dbReference type="AlphaFoldDB" id="A0A9X2BSV7"/>
<dbReference type="Proteomes" id="UP001139516">
    <property type="component" value="Unassembled WGS sequence"/>
</dbReference>
<evidence type="ECO:0000256" key="7">
    <source>
        <dbReference type="ARBA" id="ARBA00022777"/>
    </source>
</evidence>
<organism evidence="14 15">
    <name type="scientific">Roseomonas acroporae</name>
    <dbReference type="NCBI Taxonomy" id="2937791"/>
    <lineage>
        <taxon>Bacteria</taxon>
        <taxon>Pseudomonadati</taxon>
        <taxon>Pseudomonadota</taxon>
        <taxon>Alphaproteobacteria</taxon>
        <taxon>Acetobacterales</taxon>
        <taxon>Roseomonadaceae</taxon>
        <taxon>Roseomonas</taxon>
    </lineage>
</organism>
<evidence type="ECO:0000256" key="3">
    <source>
        <dbReference type="ARBA" id="ARBA00013253"/>
    </source>
</evidence>
<dbReference type="GO" id="GO:0003848">
    <property type="term" value="F:2-amino-4-hydroxy-6-hydroxymethyldihydropteridine diphosphokinase activity"/>
    <property type="evidence" value="ECO:0007669"/>
    <property type="project" value="UniProtKB-EC"/>
</dbReference>
<dbReference type="SUPFAM" id="SSF55083">
    <property type="entry name" value="6-hydroxymethyl-7,8-dihydropterin pyrophosphokinase, HPPK"/>
    <property type="match status" value="1"/>
</dbReference>
<proteinExistence type="inferred from homology"/>
<dbReference type="EMBL" id="JALPRX010000014">
    <property type="protein sequence ID" value="MCK8783567.1"/>
    <property type="molecule type" value="Genomic_DNA"/>
</dbReference>
<accession>A0A9X2BSV7</accession>
<comment type="function">
    <text evidence="10">Catalyzes the transfer of pyrophosphate from adenosine triphosphate (ATP) to 6-hydroxymethyl-7,8-dihydropterin, an enzymatic step in folate biosynthesis pathway.</text>
</comment>
<dbReference type="InterPro" id="IPR000550">
    <property type="entry name" value="Hppk"/>
</dbReference>
<dbReference type="EC" id="2.7.6.3" evidence="3"/>
<evidence type="ECO:0000256" key="8">
    <source>
        <dbReference type="ARBA" id="ARBA00022840"/>
    </source>
</evidence>
<dbReference type="GO" id="GO:0046656">
    <property type="term" value="P:folic acid biosynthetic process"/>
    <property type="evidence" value="ECO:0007669"/>
    <property type="project" value="UniProtKB-KW"/>
</dbReference>
<keyword evidence="5 14" id="KW-0808">Transferase</keyword>
<evidence type="ECO:0000256" key="5">
    <source>
        <dbReference type="ARBA" id="ARBA00022679"/>
    </source>
</evidence>
<keyword evidence="8" id="KW-0067">ATP-binding</keyword>
<keyword evidence="9" id="KW-0289">Folate biosynthesis</keyword>
<reference evidence="14" key="1">
    <citation type="submission" date="2022-04" db="EMBL/GenBank/DDBJ databases">
        <title>Roseomonas acroporae sp. nov., isolated from coral Acropora digitifera.</title>
        <authorList>
            <person name="Sun H."/>
        </authorList>
    </citation>
    <scope>NUCLEOTIDE SEQUENCE</scope>
    <source>
        <strain evidence="14">NAR14</strain>
    </source>
</reference>
<keyword evidence="6" id="KW-0547">Nucleotide-binding</keyword>
<protein>
    <recommendedName>
        <fullName evidence="4">2-amino-4-hydroxy-6-hydroxymethyldihydropteridine pyrophosphokinase</fullName>
        <ecNumber evidence="3">2.7.6.3</ecNumber>
    </recommendedName>
    <alternativeName>
        <fullName evidence="11">6-hydroxymethyl-7,8-dihydropterin pyrophosphokinase</fullName>
    </alternativeName>
    <alternativeName>
        <fullName evidence="12">7,8-dihydro-6-hydroxymethylpterin-pyrophosphokinase</fullName>
    </alternativeName>
</protein>
<evidence type="ECO:0000313" key="15">
    <source>
        <dbReference type="Proteomes" id="UP001139516"/>
    </source>
</evidence>
<dbReference type="PANTHER" id="PTHR43071:SF1">
    <property type="entry name" value="2-AMINO-4-HYDROXY-6-HYDROXYMETHYLDIHYDROPTERIDINE PYROPHOSPHOKINASE"/>
    <property type="match status" value="1"/>
</dbReference>
<evidence type="ECO:0000256" key="9">
    <source>
        <dbReference type="ARBA" id="ARBA00022909"/>
    </source>
</evidence>
<dbReference type="NCBIfam" id="TIGR01498">
    <property type="entry name" value="folK"/>
    <property type="match status" value="1"/>
</dbReference>
<sequence length="164" mass="17090">MILVGIGGNLPDASGTPPLVIGRRAVEALGALPGLRLAAVSGWYASDPVPPQPGSPPYVNAVARLEGRAGAEPLLASLQAIEAAAGRTRPYRNAPRTLDLDLIDLDGLVRDAPDPILPHPRAALRAFVLLPLAEVAPGWRHPRTGESVSALIAALPPQVIRRLA</sequence>
<dbReference type="RefSeq" id="WP_248665692.1">
    <property type="nucleotide sequence ID" value="NZ_JALPRX010000014.1"/>
</dbReference>
<comment type="caution">
    <text evidence="14">The sequence shown here is derived from an EMBL/GenBank/DDBJ whole genome shotgun (WGS) entry which is preliminary data.</text>
</comment>
<feature type="domain" description="7,8-dihydro-6-hydroxymethylpterin-pyrophosphokinase" evidence="13">
    <location>
        <begin position="92"/>
        <end position="103"/>
    </location>
</feature>
<dbReference type="Gene3D" id="3.30.70.560">
    <property type="entry name" value="7,8-Dihydro-6-hydroxymethylpterin-pyrophosphokinase HPPK"/>
    <property type="match status" value="1"/>
</dbReference>
<dbReference type="InterPro" id="IPR035907">
    <property type="entry name" value="Hppk_sf"/>
</dbReference>
<comment type="pathway">
    <text evidence="1">Cofactor biosynthesis; tetrahydrofolate biosynthesis; 2-amino-4-hydroxy-6-hydroxymethyl-7,8-dihydropteridine diphosphate from 7,8-dihydroneopterin triphosphate: step 4/4.</text>
</comment>
<evidence type="ECO:0000256" key="12">
    <source>
        <dbReference type="ARBA" id="ARBA00033413"/>
    </source>
</evidence>
<dbReference type="PANTHER" id="PTHR43071">
    <property type="entry name" value="2-AMINO-4-HYDROXY-6-HYDROXYMETHYLDIHYDROPTERIDINE PYROPHOSPHOKINASE"/>
    <property type="match status" value="1"/>
</dbReference>
<evidence type="ECO:0000259" key="13">
    <source>
        <dbReference type="PROSITE" id="PS00794"/>
    </source>
</evidence>
<dbReference type="Pfam" id="PF01288">
    <property type="entry name" value="HPPK"/>
    <property type="match status" value="1"/>
</dbReference>
<comment type="similarity">
    <text evidence="2">Belongs to the HPPK family.</text>
</comment>
<evidence type="ECO:0000256" key="10">
    <source>
        <dbReference type="ARBA" id="ARBA00029409"/>
    </source>
</evidence>
<name>A0A9X2BSV7_9PROT</name>
<keyword evidence="7" id="KW-0418">Kinase</keyword>